<dbReference type="AlphaFoldDB" id="A0A922IW31"/>
<evidence type="ECO:0000313" key="1">
    <source>
        <dbReference type="EMBL" id="KAG6683963.1"/>
    </source>
</evidence>
<reference evidence="1" key="1">
    <citation type="submission" date="2021-01" db="EMBL/GenBank/DDBJ databases">
        <authorList>
            <person name="Lovell J.T."/>
            <person name="Bentley N."/>
            <person name="Bhattarai G."/>
            <person name="Jenkins J.W."/>
            <person name="Sreedasyam A."/>
            <person name="Alarcon Y."/>
            <person name="Bock C."/>
            <person name="Boston L."/>
            <person name="Carlson J."/>
            <person name="Cervantes K."/>
            <person name="Clermont K."/>
            <person name="Krom N."/>
            <person name="Kubenka K."/>
            <person name="Mamidi S."/>
            <person name="Mattison C."/>
            <person name="Monteros M."/>
            <person name="Pisani C."/>
            <person name="Plott C."/>
            <person name="Rajasekar S."/>
            <person name="Rhein H.S."/>
            <person name="Rohla C."/>
            <person name="Song M."/>
            <person name="Hilaire R.S."/>
            <person name="Shu S."/>
            <person name="Wells L."/>
            <person name="Wang X."/>
            <person name="Webber J."/>
            <person name="Heerema R.J."/>
            <person name="Klein P."/>
            <person name="Conner P."/>
            <person name="Grauke L."/>
            <person name="Grimwood J."/>
            <person name="Schmutz J."/>
            <person name="Randall J.J."/>
        </authorList>
    </citation>
    <scope>NUCLEOTIDE SEQUENCE</scope>
    <source>
        <tissue evidence="1">Leaf</tissue>
    </source>
</reference>
<comment type="caution">
    <text evidence="1">The sequence shown here is derived from an EMBL/GenBank/DDBJ whole genome shotgun (WGS) entry which is preliminary data.</text>
</comment>
<organism evidence="1 2">
    <name type="scientific">Carya illinoinensis</name>
    <name type="common">Pecan</name>
    <dbReference type="NCBI Taxonomy" id="32201"/>
    <lineage>
        <taxon>Eukaryota</taxon>
        <taxon>Viridiplantae</taxon>
        <taxon>Streptophyta</taxon>
        <taxon>Embryophyta</taxon>
        <taxon>Tracheophyta</taxon>
        <taxon>Spermatophyta</taxon>
        <taxon>Magnoliopsida</taxon>
        <taxon>eudicotyledons</taxon>
        <taxon>Gunneridae</taxon>
        <taxon>Pentapetalae</taxon>
        <taxon>rosids</taxon>
        <taxon>fabids</taxon>
        <taxon>Fagales</taxon>
        <taxon>Juglandaceae</taxon>
        <taxon>Carya</taxon>
    </lineage>
</organism>
<accession>A0A922IW31</accession>
<protein>
    <submittedName>
        <fullName evidence="1">Uncharacterized protein</fullName>
    </submittedName>
</protein>
<gene>
    <name evidence="1" type="ORF">I3842_12G039700</name>
</gene>
<sequence length="146" mass="16433">MPKKIKQYFIFLRSISCKFSDLLWKSAHDHLIFLLVSASMSLCLNPPIISQIPLPRTCLSLFSSLTHSKCPLYLVSLTHSLSLSLSLRLSPPPPKKKKISLCASLRTVYISLSLFNSSRPSPSNIPGDILFTFFQISKQISFKIFS</sequence>
<evidence type="ECO:0000313" key="2">
    <source>
        <dbReference type="Proteomes" id="UP000811246"/>
    </source>
</evidence>
<dbReference type="EMBL" id="CM031836">
    <property type="protein sequence ID" value="KAG6683963.1"/>
    <property type="molecule type" value="Genomic_DNA"/>
</dbReference>
<dbReference type="Proteomes" id="UP000811246">
    <property type="component" value="Chromosome 12"/>
</dbReference>
<proteinExistence type="predicted"/>
<name>A0A922IW31_CARIL</name>